<dbReference type="Pfam" id="PF14060">
    <property type="entry name" value="DUF4252"/>
    <property type="match status" value="1"/>
</dbReference>
<feature type="chain" id="PRO_5019718332" evidence="1">
    <location>
        <begin position="23"/>
        <end position="159"/>
    </location>
</feature>
<dbReference type="OrthoDB" id="705638at2"/>
<keyword evidence="3" id="KW-1185">Reference proteome</keyword>
<reference evidence="2 3" key="1">
    <citation type="submission" date="2018-10" db="EMBL/GenBank/DDBJ databases">
        <title>Genomic Encyclopedia of Archaeal and Bacterial Type Strains, Phase II (KMG-II): from individual species to whole genera.</title>
        <authorList>
            <person name="Goeker M."/>
        </authorList>
    </citation>
    <scope>NUCLEOTIDE SEQUENCE [LARGE SCALE GENOMIC DNA]</scope>
    <source>
        <strain evidence="2 3">DSM 29537</strain>
    </source>
</reference>
<dbReference type="Proteomes" id="UP000277579">
    <property type="component" value="Unassembled WGS sequence"/>
</dbReference>
<dbReference type="AlphaFoldDB" id="A0A495M295"/>
<comment type="caution">
    <text evidence="2">The sequence shown here is derived from an EMBL/GenBank/DDBJ whole genome shotgun (WGS) entry which is preliminary data.</text>
</comment>
<evidence type="ECO:0000313" key="3">
    <source>
        <dbReference type="Proteomes" id="UP000277579"/>
    </source>
</evidence>
<protein>
    <submittedName>
        <fullName evidence="2">Uncharacterized protein DUF4252</fullName>
    </submittedName>
</protein>
<evidence type="ECO:0000313" key="2">
    <source>
        <dbReference type="EMBL" id="RKS18439.1"/>
    </source>
</evidence>
<sequence length="159" mass="17743">MTKFIVTLALALVPALFFGQSAFDKFDGQDDITSVVVNKKAFEMLGEIKTDVKEKEVAKYMKMADKIDNFKMFSTSSIKKAAEMKTAFDAYRKKESLEELVRVNDKGKNVQIYMKSGNSSSKVKELLMFIEGGDRKGDETVLISLTGDIDLSNLDALSK</sequence>
<name>A0A495M295_9FLAO</name>
<feature type="signal peptide" evidence="1">
    <location>
        <begin position="1"/>
        <end position="22"/>
    </location>
</feature>
<accession>A0A495M295</accession>
<dbReference type="InterPro" id="IPR025348">
    <property type="entry name" value="DUF4252"/>
</dbReference>
<evidence type="ECO:0000256" key="1">
    <source>
        <dbReference type="SAM" id="SignalP"/>
    </source>
</evidence>
<proteinExistence type="predicted"/>
<dbReference type="RefSeq" id="WP_121377526.1">
    <property type="nucleotide sequence ID" value="NZ_RBLC01000006.1"/>
</dbReference>
<organism evidence="2 3">
    <name type="scientific">Flavobacterium endophyticum</name>
    <dbReference type="NCBI Taxonomy" id="1540163"/>
    <lineage>
        <taxon>Bacteria</taxon>
        <taxon>Pseudomonadati</taxon>
        <taxon>Bacteroidota</taxon>
        <taxon>Flavobacteriia</taxon>
        <taxon>Flavobacteriales</taxon>
        <taxon>Flavobacteriaceae</taxon>
        <taxon>Flavobacterium</taxon>
    </lineage>
</organism>
<gene>
    <name evidence="2" type="ORF">CLV94_3249</name>
</gene>
<keyword evidence="1" id="KW-0732">Signal</keyword>
<dbReference type="EMBL" id="RBLC01000006">
    <property type="protein sequence ID" value="RKS18439.1"/>
    <property type="molecule type" value="Genomic_DNA"/>
</dbReference>